<dbReference type="InterPro" id="IPR031591">
    <property type="entry name" value="CCDC106"/>
</dbReference>
<dbReference type="Proteomes" id="UP000005207">
    <property type="component" value="Unplaced"/>
</dbReference>
<organism evidence="2 3">
    <name type="scientific">Oreochromis niloticus</name>
    <name type="common">Nile tilapia</name>
    <name type="synonym">Tilapia nilotica</name>
    <dbReference type="NCBI Taxonomy" id="8128"/>
    <lineage>
        <taxon>Eukaryota</taxon>
        <taxon>Metazoa</taxon>
        <taxon>Chordata</taxon>
        <taxon>Craniata</taxon>
        <taxon>Vertebrata</taxon>
        <taxon>Euteleostomi</taxon>
        <taxon>Actinopterygii</taxon>
        <taxon>Neopterygii</taxon>
        <taxon>Teleostei</taxon>
        <taxon>Neoteleostei</taxon>
        <taxon>Acanthomorphata</taxon>
        <taxon>Ovalentaria</taxon>
        <taxon>Cichlomorphae</taxon>
        <taxon>Cichliformes</taxon>
        <taxon>Cichlidae</taxon>
        <taxon>African cichlids</taxon>
        <taxon>Pseudocrenilabrinae</taxon>
        <taxon>Oreochromini</taxon>
        <taxon>Oreochromis</taxon>
    </lineage>
</organism>
<evidence type="ECO:0000256" key="1">
    <source>
        <dbReference type="SAM" id="MobiDB-lite"/>
    </source>
</evidence>
<dbReference type="PANTHER" id="PTHR16477:SF5">
    <property type="entry name" value="COILED-COIL DOMAIN-CONTAINING PROTEIN 106-RELATED"/>
    <property type="match status" value="1"/>
</dbReference>
<dbReference type="PANTHER" id="PTHR16477">
    <property type="entry name" value="COILED-COIL DOMAIN-CONTAINING PROTEIN 106"/>
    <property type="match status" value="1"/>
</dbReference>
<accession>I3K1U2</accession>
<feature type="compositionally biased region" description="Low complexity" evidence="1">
    <location>
        <begin position="169"/>
        <end position="194"/>
    </location>
</feature>
<evidence type="ECO:0000313" key="2">
    <source>
        <dbReference type="Ensembl" id="ENSONIP00000015087.2"/>
    </source>
</evidence>
<reference evidence="2" key="2">
    <citation type="submission" date="2025-09" db="UniProtKB">
        <authorList>
            <consortium name="Ensembl"/>
        </authorList>
    </citation>
    <scope>IDENTIFICATION</scope>
</reference>
<feature type="compositionally biased region" description="Basic residues" evidence="1">
    <location>
        <begin position="195"/>
        <end position="220"/>
    </location>
</feature>
<evidence type="ECO:0000313" key="3">
    <source>
        <dbReference type="Proteomes" id="UP000005207"/>
    </source>
</evidence>
<reference evidence="2" key="1">
    <citation type="submission" date="2025-08" db="UniProtKB">
        <authorList>
            <consortium name="Ensembl"/>
        </authorList>
    </citation>
    <scope>IDENTIFICATION</scope>
</reference>
<dbReference type="Pfam" id="PF15794">
    <property type="entry name" value="CCDC106"/>
    <property type="match status" value="1"/>
</dbReference>
<proteinExistence type="predicted"/>
<dbReference type="GO" id="GO:0005654">
    <property type="term" value="C:nucleoplasm"/>
    <property type="evidence" value="ECO:0007669"/>
    <property type="project" value="TreeGrafter"/>
</dbReference>
<dbReference type="GeneTree" id="ENSGT00390000013183"/>
<dbReference type="AlphaFoldDB" id="I3K1U2"/>
<dbReference type="Ensembl" id="ENSONIT00000015100.2">
    <property type="protein sequence ID" value="ENSONIP00000015087.2"/>
    <property type="gene ID" value="ENSONIG00000011985.2"/>
</dbReference>
<dbReference type="InParanoid" id="I3K1U2"/>
<evidence type="ECO:0008006" key="4">
    <source>
        <dbReference type="Google" id="ProtNLM"/>
    </source>
</evidence>
<keyword evidence="3" id="KW-1185">Reference proteome</keyword>
<sequence length="321" mass="35740">MSVSICQVGYQTPPLWGHLRPSKVWRPISPTTSPAGGGRPQTSVRWWFFVSGDGRAGTHRLTPWRLLIGAWSLGLARATSGVGCPRPLGLGHGHSGTTGCRRSSRARHCNPPWLLLRGYSASNLKLEWQKMRIEELEGERDFLRRPLSSFTSMKLEQCKDEPFNDLFSSKASENSDSSSASSCVSSVWSSSSSSPKKRKHKYKKKHSRAKKPKKEQKKLQQRAPNDIVQRHKSLRKTFPKTKTMTKAFQKHGLDRNTVVSTSSVGELAIAVPNVYQELLSNRPSREMVLAFAKQCVAAIQGSDEVKNKTESMKTAGTLLPI</sequence>
<feature type="region of interest" description="Disordered" evidence="1">
    <location>
        <begin position="169"/>
        <end position="224"/>
    </location>
</feature>
<protein>
    <recommendedName>
        <fullName evidence="4">Coiled-coil domain containing 106b</fullName>
    </recommendedName>
</protein>
<name>I3K1U2_ORENI</name>